<protein>
    <submittedName>
        <fullName evidence="9">ABC transporter permease</fullName>
    </submittedName>
</protein>
<evidence type="ECO:0000256" key="4">
    <source>
        <dbReference type="ARBA" id="ARBA00022692"/>
    </source>
</evidence>
<evidence type="ECO:0000313" key="10">
    <source>
        <dbReference type="Proteomes" id="UP000070352"/>
    </source>
</evidence>
<dbReference type="AlphaFoldDB" id="A0A135L1Z6"/>
<dbReference type="RefSeq" id="WP_068722954.1">
    <property type="nucleotide sequence ID" value="NZ_LSKU01000001.1"/>
</dbReference>
<proteinExistence type="inferred from homology"/>
<sequence length="275" mass="31292">MALFWKIVVYLLLIIGLFVVLTPFVYMVLTSFTQDTFSLPHPDELLKEEKFFHNYTEAWNKNNFQRYFLNSLFVASTTTVFALFFSSMTAYAFARFQFPLKEFLFRLFLFTMMVPGVLNIVPQFTVIKGLGLVDTYRGLLLLYVGTGIAGNTFFLRGFFERIPKELEESVIIDGGGKWTIYRHIYLPLSKPSLATLGIFAFSGAWDEFFVALTILKSEAKRTLPIALQLFQGQHATKWGLVFAASLIAIIPIILIFIVFQKKFVQSTTGEGAVKG</sequence>
<keyword evidence="2 7" id="KW-0813">Transport</keyword>
<evidence type="ECO:0000256" key="1">
    <source>
        <dbReference type="ARBA" id="ARBA00004651"/>
    </source>
</evidence>
<keyword evidence="6 7" id="KW-0472">Membrane</keyword>
<comment type="subcellular location">
    <subcellularLocation>
        <location evidence="1 7">Cell membrane</location>
        <topology evidence="1 7">Multi-pass membrane protein</topology>
    </subcellularLocation>
</comment>
<evidence type="ECO:0000256" key="5">
    <source>
        <dbReference type="ARBA" id="ARBA00022989"/>
    </source>
</evidence>
<dbReference type="InterPro" id="IPR035906">
    <property type="entry name" value="MetI-like_sf"/>
</dbReference>
<keyword evidence="3" id="KW-1003">Cell membrane</keyword>
<evidence type="ECO:0000313" key="9">
    <source>
        <dbReference type="EMBL" id="KXG42986.1"/>
    </source>
</evidence>
<keyword evidence="4 7" id="KW-0812">Transmembrane</keyword>
<feature type="transmembrane region" description="Helical" evidence="7">
    <location>
        <begin position="67"/>
        <end position="91"/>
    </location>
</feature>
<gene>
    <name evidence="9" type="ORF">U473_02310</name>
</gene>
<evidence type="ECO:0000256" key="6">
    <source>
        <dbReference type="ARBA" id="ARBA00023136"/>
    </source>
</evidence>
<dbReference type="GO" id="GO:0055085">
    <property type="term" value="P:transmembrane transport"/>
    <property type="evidence" value="ECO:0007669"/>
    <property type="project" value="InterPro"/>
</dbReference>
<feature type="transmembrane region" description="Helical" evidence="7">
    <location>
        <begin position="7"/>
        <end position="29"/>
    </location>
</feature>
<dbReference type="CDD" id="cd06261">
    <property type="entry name" value="TM_PBP2"/>
    <property type="match status" value="1"/>
</dbReference>
<dbReference type="PANTHER" id="PTHR43744">
    <property type="entry name" value="ABC TRANSPORTER PERMEASE PROTEIN MG189-RELATED-RELATED"/>
    <property type="match status" value="1"/>
</dbReference>
<feature type="transmembrane region" description="Helical" evidence="7">
    <location>
        <begin position="141"/>
        <end position="159"/>
    </location>
</feature>
<dbReference type="Pfam" id="PF00528">
    <property type="entry name" value="BPD_transp_1"/>
    <property type="match status" value="1"/>
</dbReference>
<reference evidence="9 10" key="1">
    <citation type="submission" date="2016-02" db="EMBL/GenBank/DDBJ databases">
        <title>Draft Genome for Tepidibacillus decaturensis nov. sp. Strain Z9, an Anaerobic, Moderately Thermophilic and Heterotrophic Bacterium from Deep Subsurface of the Illinois Basin, USA.</title>
        <authorList>
            <person name="Dong Y."/>
            <person name="Chang J.Y."/>
            <person name="Sanford R."/>
            <person name="Fouke B.W."/>
        </authorList>
    </citation>
    <scope>NUCLEOTIDE SEQUENCE [LARGE SCALE GENOMIC DNA]</scope>
    <source>
        <strain evidence="9 10">Z9</strain>
    </source>
</reference>
<evidence type="ECO:0000256" key="2">
    <source>
        <dbReference type="ARBA" id="ARBA00022448"/>
    </source>
</evidence>
<feature type="transmembrane region" description="Helical" evidence="7">
    <location>
        <begin position="103"/>
        <end position="121"/>
    </location>
</feature>
<comment type="caution">
    <text evidence="9">The sequence shown here is derived from an EMBL/GenBank/DDBJ whole genome shotgun (WGS) entry which is preliminary data.</text>
</comment>
<dbReference type="InterPro" id="IPR000515">
    <property type="entry name" value="MetI-like"/>
</dbReference>
<organism evidence="9 10">
    <name type="scientific">Tepidibacillus decaturensis</name>
    <dbReference type="NCBI Taxonomy" id="1413211"/>
    <lineage>
        <taxon>Bacteria</taxon>
        <taxon>Bacillati</taxon>
        <taxon>Bacillota</taxon>
        <taxon>Bacilli</taxon>
        <taxon>Bacillales</taxon>
        <taxon>Bacillaceae</taxon>
        <taxon>Tepidibacillus</taxon>
    </lineage>
</organism>
<dbReference type="OrthoDB" id="9810086at2"/>
<dbReference type="Gene3D" id="1.10.3720.10">
    <property type="entry name" value="MetI-like"/>
    <property type="match status" value="1"/>
</dbReference>
<dbReference type="GO" id="GO:0005886">
    <property type="term" value="C:plasma membrane"/>
    <property type="evidence" value="ECO:0007669"/>
    <property type="project" value="UniProtKB-SubCell"/>
</dbReference>
<keyword evidence="5 7" id="KW-1133">Transmembrane helix</keyword>
<evidence type="ECO:0000259" key="8">
    <source>
        <dbReference type="PROSITE" id="PS50928"/>
    </source>
</evidence>
<dbReference type="Proteomes" id="UP000070352">
    <property type="component" value="Unassembled WGS sequence"/>
</dbReference>
<feature type="domain" description="ABC transmembrane type-1" evidence="8">
    <location>
        <begin position="68"/>
        <end position="259"/>
    </location>
</feature>
<name>A0A135L1Z6_9BACI</name>
<evidence type="ECO:0000256" key="7">
    <source>
        <dbReference type="RuleBase" id="RU363032"/>
    </source>
</evidence>
<dbReference type="STRING" id="1413211.U473_02310"/>
<dbReference type="PANTHER" id="PTHR43744:SF12">
    <property type="entry name" value="ABC TRANSPORTER PERMEASE PROTEIN MG189-RELATED"/>
    <property type="match status" value="1"/>
</dbReference>
<dbReference type="SUPFAM" id="SSF161098">
    <property type="entry name" value="MetI-like"/>
    <property type="match status" value="1"/>
</dbReference>
<comment type="similarity">
    <text evidence="7">Belongs to the binding-protein-dependent transport system permease family.</text>
</comment>
<keyword evidence="10" id="KW-1185">Reference proteome</keyword>
<dbReference type="PROSITE" id="PS50928">
    <property type="entry name" value="ABC_TM1"/>
    <property type="match status" value="1"/>
</dbReference>
<accession>A0A135L1Z6</accession>
<evidence type="ECO:0000256" key="3">
    <source>
        <dbReference type="ARBA" id="ARBA00022475"/>
    </source>
</evidence>
<feature type="transmembrane region" description="Helical" evidence="7">
    <location>
        <begin position="235"/>
        <end position="259"/>
    </location>
</feature>
<dbReference type="EMBL" id="LSKU01000001">
    <property type="protein sequence ID" value="KXG42986.1"/>
    <property type="molecule type" value="Genomic_DNA"/>
</dbReference>